<reference evidence="1 2" key="1">
    <citation type="submission" date="2017-09" db="EMBL/GenBank/DDBJ databases">
        <authorList>
            <person name="Bumgarner R.E."/>
        </authorList>
    </citation>
    <scope>NUCLEOTIDE SEQUENCE [LARGE SCALE GENOMIC DNA]</scope>
    <source>
        <strain evidence="1 2">T34998</strain>
    </source>
</reference>
<comment type="caution">
    <text evidence="1">The sequence shown here is derived from an EMBL/GenBank/DDBJ whole genome shotgun (WGS) entry which is preliminary data.</text>
</comment>
<keyword evidence="2" id="KW-1185">Reference proteome</keyword>
<dbReference type="Proteomes" id="UP000256324">
    <property type="component" value="Unassembled WGS sequence"/>
</dbReference>
<evidence type="ECO:0000313" key="2">
    <source>
        <dbReference type="Proteomes" id="UP000256324"/>
    </source>
</evidence>
<organism evidence="1 2">
    <name type="scientific">Cutibacterium namnetense</name>
    <dbReference type="NCBI Taxonomy" id="1574624"/>
    <lineage>
        <taxon>Bacteria</taxon>
        <taxon>Bacillati</taxon>
        <taxon>Actinomycetota</taxon>
        <taxon>Actinomycetes</taxon>
        <taxon>Propionibacteriales</taxon>
        <taxon>Propionibacteriaceae</taxon>
        <taxon>Cutibacterium</taxon>
    </lineage>
</organism>
<sequence length="60" mass="6838">MVAVVVKQDDEIVVDRIRSRTFVLTTMMTHDVKLPITTSPAKSNTLWPDDIGSMLPHRHH</sequence>
<accession>A0ABX9ID26</accession>
<gene>
    <name evidence="1" type="ORF">CP880_06025</name>
</gene>
<dbReference type="EMBL" id="PCZS01000001">
    <property type="protein sequence ID" value="REB71356.1"/>
    <property type="molecule type" value="Genomic_DNA"/>
</dbReference>
<protein>
    <submittedName>
        <fullName evidence="1">Uncharacterized protein</fullName>
    </submittedName>
</protein>
<name>A0ABX9ID26_9ACTN</name>
<evidence type="ECO:0000313" key="1">
    <source>
        <dbReference type="EMBL" id="REB71356.1"/>
    </source>
</evidence>
<proteinExistence type="predicted"/>